<dbReference type="RefSeq" id="WP_236269815.1">
    <property type="nucleotide sequence ID" value="NZ_WKDU01000005.1"/>
</dbReference>
<evidence type="ECO:0000256" key="5">
    <source>
        <dbReference type="PROSITE-ProRule" id="PRU10137"/>
    </source>
</evidence>
<dbReference type="EMBL" id="WKDU01000005">
    <property type="protein sequence ID" value="MCF5152296.1"/>
    <property type="molecule type" value="Genomic_DNA"/>
</dbReference>
<dbReference type="PANTHER" id="PTHR30461">
    <property type="entry name" value="DNA-INVERTASE FROM LAMBDOID PROPHAGE"/>
    <property type="match status" value="1"/>
</dbReference>
<dbReference type="CDD" id="cd03768">
    <property type="entry name" value="SR_ResInv"/>
    <property type="match status" value="1"/>
</dbReference>
<evidence type="ECO:0000256" key="2">
    <source>
        <dbReference type="ARBA" id="ARBA00022908"/>
    </source>
</evidence>
<dbReference type="InterPro" id="IPR006119">
    <property type="entry name" value="Resolv_N"/>
</dbReference>
<keyword evidence="2" id="KW-0229">DNA integration</keyword>
<organism evidence="7 8">
    <name type="scientific">Pseudomonas lactis</name>
    <dbReference type="NCBI Taxonomy" id="1615674"/>
    <lineage>
        <taxon>Bacteria</taxon>
        <taxon>Pseudomonadati</taxon>
        <taxon>Pseudomonadota</taxon>
        <taxon>Gammaproteobacteria</taxon>
        <taxon>Pseudomonadales</taxon>
        <taxon>Pseudomonadaceae</taxon>
        <taxon>Pseudomonas</taxon>
    </lineage>
</organism>
<comment type="similarity">
    <text evidence="1">Belongs to the site-specific recombinase resolvase family.</text>
</comment>
<dbReference type="Gene3D" id="3.40.50.1390">
    <property type="entry name" value="Resolvase, N-terminal catalytic domain"/>
    <property type="match status" value="1"/>
</dbReference>
<evidence type="ECO:0000313" key="7">
    <source>
        <dbReference type="EMBL" id="MCF5152296.1"/>
    </source>
</evidence>
<dbReference type="InterPro" id="IPR006118">
    <property type="entry name" value="Recombinase_CS"/>
</dbReference>
<feature type="domain" description="Resolvase/invertase-type recombinase catalytic" evidence="6">
    <location>
        <begin position="2"/>
        <end position="135"/>
    </location>
</feature>
<feature type="active site" description="O-(5'-phospho-DNA)-serine intermediate" evidence="5">
    <location>
        <position position="10"/>
    </location>
</feature>
<evidence type="ECO:0000256" key="4">
    <source>
        <dbReference type="ARBA" id="ARBA00023172"/>
    </source>
</evidence>
<keyword evidence="3" id="KW-0238">DNA-binding</keyword>
<dbReference type="PROSITE" id="PS51736">
    <property type="entry name" value="RECOMBINASES_3"/>
    <property type="match status" value="1"/>
</dbReference>
<comment type="caution">
    <text evidence="7">The sequence shown here is derived from an EMBL/GenBank/DDBJ whole genome shotgun (WGS) entry which is preliminary data.</text>
</comment>
<evidence type="ECO:0000256" key="1">
    <source>
        <dbReference type="ARBA" id="ARBA00009913"/>
    </source>
</evidence>
<sequence>MANVGYVRVSSVDQNTARQLDGLTLDKVFTDKVSGATTDRPQLQAMLEYVREGDTIVVHSIDRLARSLADLLTLVEDLTNKGIHIRFHKEQLEFTGENSPIQKLMLSMMGSFAEFERCMIKERQREGIAKAKSDGKYKGRIKSIDDAQIRGAVAGGLSFRKAAESLGVSLSTVQRAMKATEA</sequence>
<dbReference type="SMART" id="SM00857">
    <property type="entry name" value="Resolvase"/>
    <property type="match status" value="1"/>
</dbReference>
<dbReference type="PROSITE" id="PS00398">
    <property type="entry name" value="RECOMBINASES_2"/>
    <property type="match status" value="1"/>
</dbReference>
<evidence type="ECO:0000259" key="6">
    <source>
        <dbReference type="PROSITE" id="PS51736"/>
    </source>
</evidence>
<evidence type="ECO:0000256" key="3">
    <source>
        <dbReference type="ARBA" id="ARBA00023125"/>
    </source>
</evidence>
<protein>
    <submittedName>
        <fullName evidence="7">Resolvase</fullName>
    </submittedName>
</protein>
<evidence type="ECO:0000313" key="8">
    <source>
        <dbReference type="Proteomes" id="UP000814074"/>
    </source>
</evidence>
<proteinExistence type="inferred from homology"/>
<dbReference type="InterPro" id="IPR036162">
    <property type="entry name" value="Resolvase-like_N_sf"/>
</dbReference>
<keyword evidence="8" id="KW-1185">Reference proteome</keyword>
<keyword evidence="4" id="KW-0233">DNA recombination</keyword>
<dbReference type="PROSITE" id="PS00397">
    <property type="entry name" value="RECOMBINASES_1"/>
    <property type="match status" value="1"/>
</dbReference>
<dbReference type="InterPro" id="IPR050639">
    <property type="entry name" value="SSR_resolvase"/>
</dbReference>
<dbReference type="Proteomes" id="UP000814074">
    <property type="component" value="Unassembled WGS sequence"/>
</dbReference>
<dbReference type="Pfam" id="PF00239">
    <property type="entry name" value="Resolvase"/>
    <property type="match status" value="1"/>
</dbReference>
<accession>A0ABS9FM34</accession>
<name>A0ABS9FM34_9PSED</name>
<gene>
    <name evidence="7" type="ORF">GIW47_06650</name>
</gene>
<reference evidence="7 8" key="1">
    <citation type="submission" date="2019-11" db="EMBL/GenBank/DDBJ databases">
        <title>Epiphytic Pseudomonas syringae from cherry orchards.</title>
        <authorList>
            <person name="Hulin M.T."/>
        </authorList>
    </citation>
    <scope>NUCLEOTIDE SEQUENCE [LARGE SCALE GENOMIC DNA]</scope>
    <source>
        <strain evidence="7 8">PA-6-3B</strain>
    </source>
</reference>
<dbReference type="PANTHER" id="PTHR30461:SF26">
    <property type="entry name" value="RESOLVASE HOMOLOG YNEB"/>
    <property type="match status" value="1"/>
</dbReference>
<dbReference type="SUPFAM" id="SSF53041">
    <property type="entry name" value="Resolvase-like"/>
    <property type="match status" value="1"/>
</dbReference>